<keyword evidence="1" id="KW-0472">Membrane</keyword>
<dbReference type="EMBL" id="LR743592">
    <property type="protein sequence ID" value="CAA2619533.1"/>
    <property type="molecule type" value="Genomic_DNA"/>
</dbReference>
<dbReference type="AlphaFoldDB" id="A0A7I8INA4"/>
<dbReference type="Proteomes" id="UP001189122">
    <property type="component" value="Unassembled WGS sequence"/>
</dbReference>
<keyword evidence="1" id="KW-0812">Transmembrane</keyword>
<gene>
    <name evidence="2" type="ORF">SI7747_05005702</name>
</gene>
<evidence type="ECO:0000256" key="1">
    <source>
        <dbReference type="SAM" id="Phobius"/>
    </source>
</evidence>
<evidence type="ECO:0000313" key="2">
    <source>
        <dbReference type="EMBL" id="CAA2619533.1"/>
    </source>
</evidence>
<proteinExistence type="predicted"/>
<protein>
    <submittedName>
        <fullName evidence="2">Uncharacterized protein</fullName>
    </submittedName>
</protein>
<keyword evidence="1" id="KW-1133">Transmembrane helix</keyword>
<name>A0A7I8INA4_SPIIN</name>
<organism evidence="2">
    <name type="scientific">Spirodela intermedia</name>
    <name type="common">Intermediate duckweed</name>
    <dbReference type="NCBI Taxonomy" id="51605"/>
    <lineage>
        <taxon>Eukaryota</taxon>
        <taxon>Viridiplantae</taxon>
        <taxon>Streptophyta</taxon>
        <taxon>Embryophyta</taxon>
        <taxon>Tracheophyta</taxon>
        <taxon>Spermatophyta</taxon>
        <taxon>Magnoliopsida</taxon>
        <taxon>Liliopsida</taxon>
        <taxon>Araceae</taxon>
        <taxon>Lemnoideae</taxon>
        <taxon>Spirodela</taxon>
    </lineage>
</organism>
<sequence>MLDYTSDLLAGPIGRQVPPILLFLFLFLFLHLSQK</sequence>
<dbReference type="EMBL" id="CACRZD030000005">
    <property type="protein sequence ID" value="CAA6659279.1"/>
    <property type="molecule type" value="Genomic_DNA"/>
</dbReference>
<keyword evidence="3" id="KW-1185">Reference proteome</keyword>
<accession>A0A7I8INA4</accession>
<evidence type="ECO:0000313" key="3">
    <source>
        <dbReference type="Proteomes" id="UP001189122"/>
    </source>
</evidence>
<feature type="transmembrane region" description="Helical" evidence="1">
    <location>
        <begin position="12"/>
        <end position="32"/>
    </location>
</feature>
<reference evidence="2 3" key="1">
    <citation type="submission" date="2019-12" db="EMBL/GenBank/DDBJ databases">
        <authorList>
            <person name="Scholz U."/>
            <person name="Mascher M."/>
            <person name="Fiebig A."/>
        </authorList>
    </citation>
    <scope>NUCLEOTIDE SEQUENCE</scope>
</reference>